<dbReference type="Proteomes" id="UP000547209">
    <property type="component" value="Unassembled WGS sequence"/>
</dbReference>
<protein>
    <submittedName>
        <fullName evidence="2">Uncharacterized protein</fullName>
    </submittedName>
</protein>
<accession>A0A7X0RWV2</accession>
<reference evidence="2 3" key="1">
    <citation type="submission" date="2020-08" db="EMBL/GenBank/DDBJ databases">
        <title>Cohnella phylogeny.</title>
        <authorList>
            <person name="Dunlap C."/>
        </authorList>
    </citation>
    <scope>NUCLEOTIDE SEQUENCE [LARGE SCALE GENOMIC DNA]</scope>
    <source>
        <strain evidence="2 3">DSM 28246</strain>
    </source>
</reference>
<name>A0A7X0RWV2_9BACL</name>
<evidence type="ECO:0000313" key="2">
    <source>
        <dbReference type="EMBL" id="MBB6675152.1"/>
    </source>
</evidence>
<dbReference type="EMBL" id="JACJVP010000064">
    <property type="protein sequence ID" value="MBB6675152.1"/>
    <property type="molecule type" value="Genomic_DNA"/>
</dbReference>
<proteinExistence type="predicted"/>
<sequence length="62" mass="6808">MRIRRRRPAKGGEGETNHLSQPNIPNIAPVIGVTREEAVSLPLRPVVMDELAVSHLNNAEAE</sequence>
<dbReference type="RefSeq" id="WP_185673010.1">
    <property type="nucleotide sequence ID" value="NZ_JACJVP010000064.1"/>
</dbReference>
<evidence type="ECO:0000313" key="3">
    <source>
        <dbReference type="Proteomes" id="UP000547209"/>
    </source>
</evidence>
<dbReference type="AlphaFoldDB" id="A0A7X0RWV2"/>
<comment type="caution">
    <text evidence="2">The sequence shown here is derived from an EMBL/GenBank/DDBJ whole genome shotgun (WGS) entry which is preliminary data.</text>
</comment>
<keyword evidence="3" id="KW-1185">Reference proteome</keyword>
<gene>
    <name evidence="2" type="ORF">H7C19_31270</name>
</gene>
<feature type="region of interest" description="Disordered" evidence="1">
    <location>
        <begin position="1"/>
        <end position="25"/>
    </location>
</feature>
<organism evidence="2 3">
    <name type="scientific">Cohnella nanjingensis</name>
    <dbReference type="NCBI Taxonomy" id="1387779"/>
    <lineage>
        <taxon>Bacteria</taxon>
        <taxon>Bacillati</taxon>
        <taxon>Bacillota</taxon>
        <taxon>Bacilli</taxon>
        <taxon>Bacillales</taxon>
        <taxon>Paenibacillaceae</taxon>
        <taxon>Cohnella</taxon>
    </lineage>
</organism>
<evidence type="ECO:0000256" key="1">
    <source>
        <dbReference type="SAM" id="MobiDB-lite"/>
    </source>
</evidence>